<evidence type="ECO:0000313" key="2">
    <source>
        <dbReference type="EMBL" id="KAF0905109.1"/>
    </source>
</evidence>
<accession>A0A6G1CYC8</accession>
<feature type="region of interest" description="Disordered" evidence="1">
    <location>
        <begin position="36"/>
        <end position="56"/>
    </location>
</feature>
<evidence type="ECO:0000313" key="3">
    <source>
        <dbReference type="Proteomes" id="UP000479710"/>
    </source>
</evidence>
<sequence>MLAWIWRSPRVKSGAVEHERQQWWWSKPERQTARTWRKDSRRWKPPSRTRCHRLPTSSSQCRRHHLSLALLLECRLCHALSSVAHPRARSRRIRLPQARSIREGSSGVAMAMKIATTKWGGDG</sequence>
<feature type="compositionally biased region" description="Basic residues" evidence="1">
    <location>
        <begin position="39"/>
        <end position="53"/>
    </location>
</feature>
<name>A0A6G1CYC8_9ORYZ</name>
<dbReference type="AlphaFoldDB" id="A0A6G1CYC8"/>
<comment type="caution">
    <text evidence="2">The sequence shown here is derived from an EMBL/GenBank/DDBJ whole genome shotgun (WGS) entry which is preliminary data.</text>
</comment>
<dbReference type="Proteomes" id="UP000479710">
    <property type="component" value="Unassembled WGS sequence"/>
</dbReference>
<dbReference type="EMBL" id="SPHZ02000007">
    <property type="protein sequence ID" value="KAF0905109.1"/>
    <property type="molecule type" value="Genomic_DNA"/>
</dbReference>
<gene>
    <name evidence="2" type="ORF">E2562_000909</name>
</gene>
<reference evidence="2 3" key="1">
    <citation type="submission" date="2019-11" db="EMBL/GenBank/DDBJ databases">
        <title>Whole genome sequence of Oryza granulata.</title>
        <authorList>
            <person name="Li W."/>
        </authorList>
    </citation>
    <scope>NUCLEOTIDE SEQUENCE [LARGE SCALE GENOMIC DNA]</scope>
    <source>
        <strain evidence="3">cv. Menghai</strain>
        <tissue evidence="2">Leaf</tissue>
    </source>
</reference>
<protein>
    <submittedName>
        <fullName evidence="2">Uncharacterized protein</fullName>
    </submittedName>
</protein>
<keyword evidence="3" id="KW-1185">Reference proteome</keyword>
<evidence type="ECO:0000256" key="1">
    <source>
        <dbReference type="SAM" id="MobiDB-lite"/>
    </source>
</evidence>
<proteinExistence type="predicted"/>
<organism evidence="2 3">
    <name type="scientific">Oryza meyeriana var. granulata</name>
    <dbReference type="NCBI Taxonomy" id="110450"/>
    <lineage>
        <taxon>Eukaryota</taxon>
        <taxon>Viridiplantae</taxon>
        <taxon>Streptophyta</taxon>
        <taxon>Embryophyta</taxon>
        <taxon>Tracheophyta</taxon>
        <taxon>Spermatophyta</taxon>
        <taxon>Magnoliopsida</taxon>
        <taxon>Liliopsida</taxon>
        <taxon>Poales</taxon>
        <taxon>Poaceae</taxon>
        <taxon>BOP clade</taxon>
        <taxon>Oryzoideae</taxon>
        <taxon>Oryzeae</taxon>
        <taxon>Oryzinae</taxon>
        <taxon>Oryza</taxon>
        <taxon>Oryza meyeriana</taxon>
    </lineage>
</organism>